<feature type="region of interest" description="Disordered" evidence="2">
    <location>
        <begin position="1"/>
        <end position="42"/>
    </location>
</feature>
<dbReference type="EC" id="3.4.19.12" evidence="1"/>
<dbReference type="GO" id="GO:1990380">
    <property type="term" value="F:K48-linked deubiquitinase activity"/>
    <property type="evidence" value="ECO:0007669"/>
    <property type="project" value="UniProtKB-UniRule"/>
</dbReference>
<accession>A0A1E1WPQ6</accession>
<dbReference type="PANTHER" id="PTHR12473">
    <property type="entry name" value="UBIQUITIN CARBOXYL-TERMINAL HYDROLASE MINDY-4-RELATED"/>
    <property type="match status" value="1"/>
</dbReference>
<dbReference type="GO" id="GO:0004843">
    <property type="term" value="F:cysteine-type deubiquitinase activity"/>
    <property type="evidence" value="ECO:0007669"/>
    <property type="project" value="UniProtKB-UniRule"/>
</dbReference>
<keyword evidence="1" id="KW-0788">Thiol protease</keyword>
<keyword evidence="1" id="KW-0378">Hydrolase</keyword>
<keyword evidence="1" id="KW-0645">Protease</keyword>
<dbReference type="InterPro" id="IPR039785">
    <property type="entry name" value="MINY3/4"/>
</dbReference>
<comment type="catalytic activity">
    <reaction evidence="1">
        <text>Thiol-dependent hydrolysis of ester, thioester, amide, peptide and isopeptide bonds formed by the C-terminal Gly of ubiquitin (a 76-residue protein attached to proteins as an intracellular targeting signal).</text>
        <dbReference type="EC" id="3.4.19.12"/>
    </reaction>
</comment>
<organism evidence="3">
    <name type="scientific">Pectinophora gossypiella</name>
    <name type="common">Cotton pink bollworm</name>
    <name type="synonym">Depressaria gossypiella</name>
    <dbReference type="NCBI Taxonomy" id="13191"/>
    <lineage>
        <taxon>Eukaryota</taxon>
        <taxon>Metazoa</taxon>
        <taxon>Ecdysozoa</taxon>
        <taxon>Arthropoda</taxon>
        <taxon>Hexapoda</taxon>
        <taxon>Insecta</taxon>
        <taxon>Pterygota</taxon>
        <taxon>Neoptera</taxon>
        <taxon>Endopterygota</taxon>
        <taxon>Lepidoptera</taxon>
        <taxon>Glossata</taxon>
        <taxon>Ditrysia</taxon>
        <taxon>Gelechioidea</taxon>
        <taxon>Gelechiidae</taxon>
        <taxon>Apatetrinae</taxon>
        <taxon>Pectinophora</taxon>
    </lineage>
</organism>
<feature type="compositionally biased region" description="Polar residues" evidence="2">
    <location>
        <begin position="1"/>
        <end position="18"/>
    </location>
</feature>
<evidence type="ECO:0000256" key="1">
    <source>
        <dbReference type="RuleBase" id="RU367088"/>
    </source>
</evidence>
<gene>
    <name evidence="3" type="ORF">g.2024</name>
</gene>
<name>A0A1E1WPQ6_PECGO</name>
<comment type="similarity">
    <text evidence="1">Belongs to the MINDY deubiquitinase family. FAM188 subfamily.</text>
</comment>
<dbReference type="AlphaFoldDB" id="A0A1E1WPQ6"/>
<proteinExistence type="inferred from homology"/>
<keyword evidence="1" id="KW-0833">Ubl conjugation pathway</keyword>
<comment type="function">
    <text evidence="1">Hydrolase that can remove 'Lys-48'-linked conjugated ubiquitin from proteins.</text>
</comment>
<dbReference type="PANTHER" id="PTHR12473:SF17">
    <property type="entry name" value="UBIQUITIN CARBOXYL-TERMINAL HYDROLASE MINDY-3"/>
    <property type="match status" value="1"/>
</dbReference>
<sequence>MQMLNGSNDNETSTSTITVEDRDKMSGGGGPGGAASGGAPSVWERELAHTRRLLWGDQVKDDVFRRWAQGFTFSEDEPSALTQQEGGPCAAIAPVQAFLLRILLAETP</sequence>
<evidence type="ECO:0000313" key="3">
    <source>
        <dbReference type="EMBL" id="JAT88816.1"/>
    </source>
</evidence>
<protein>
    <recommendedName>
        <fullName evidence="1">Ubiquitin carboxyl-terminal hydrolase MINDY</fullName>
        <ecNumber evidence="1">3.4.19.12</ecNumber>
    </recommendedName>
</protein>
<dbReference type="GO" id="GO:0006508">
    <property type="term" value="P:proteolysis"/>
    <property type="evidence" value="ECO:0007669"/>
    <property type="project" value="UniProtKB-KW"/>
</dbReference>
<dbReference type="EMBL" id="GDQN01002238">
    <property type="protein sequence ID" value="JAT88816.1"/>
    <property type="molecule type" value="Transcribed_RNA"/>
</dbReference>
<feature type="compositionally biased region" description="Gly residues" evidence="2">
    <location>
        <begin position="26"/>
        <end position="36"/>
    </location>
</feature>
<reference evidence="3" key="1">
    <citation type="submission" date="2015-09" db="EMBL/GenBank/DDBJ databases">
        <title>De novo assembly of Pectinophora gossypiella (Pink Bollworm) gut transcriptome.</title>
        <authorList>
            <person name="Tassone E.E."/>
        </authorList>
    </citation>
    <scope>NUCLEOTIDE SEQUENCE</scope>
</reference>
<feature type="non-terminal residue" evidence="3">
    <location>
        <position position="108"/>
    </location>
</feature>
<dbReference type="OrthoDB" id="9981542at2759"/>
<evidence type="ECO:0000256" key="2">
    <source>
        <dbReference type="SAM" id="MobiDB-lite"/>
    </source>
</evidence>
<dbReference type="GO" id="GO:0071108">
    <property type="term" value="P:protein K48-linked deubiquitination"/>
    <property type="evidence" value="ECO:0007669"/>
    <property type="project" value="InterPro"/>
</dbReference>